<protein>
    <recommendedName>
        <fullName evidence="3">Reverse transcriptase domain-containing protein</fullName>
    </recommendedName>
</protein>
<gene>
    <name evidence="1" type="ORF">QYF61_009796</name>
</gene>
<dbReference type="EMBL" id="JAUNZN010000004">
    <property type="protein sequence ID" value="KAK4822096.1"/>
    <property type="molecule type" value="Genomic_DNA"/>
</dbReference>
<evidence type="ECO:0000313" key="1">
    <source>
        <dbReference type="EMBL" id="KAK4822096.1"/>
    </source>
</evidence>
<dbReference type="Proteomes" id="UP001333110">
    <property type="component" value="Unassembled WGS sequence"/>
</dbReference>
<organism evidence="1 2">
    <name type="scientific">Mycteria americana</name>
    <name type="common">Wood stork</name>
    <dbReference type="NCBI Taxonomy" id="33587"/>
    <lineage>
        <taxon>Eukaryota</taxon>
        <taxon>Metazoa</taxon>
        <taxon>Chordata</taxon>
        <taxon>Craniata</taxon>
        <taxon>Vertebrata</taxon>
        <taxon>Euteleostomi</taxon>
        <taxon>Archelosauria</taxon>
        <taxon>Archosauria</taxon>
        <taxon>Dinosauria</taxon>
        <taxon>Saurischia</taxon>
        <taxon>Theropoda</taxon>
        <taxon>Coelurosauria</taxon>
        <taxon>Aves</taxon>
        <taxon>Neognathae</taxon>
        <taxon>Neoaves</taxon>
        <taxon>Aequornithes</taxon>
        <taxon>Ciconiiformes</taxon>
        <taxon>Ciconiidae</taxon>
        <taxon>Mycteria</taxon>
    </lineage>
</organism>
<sequence length="483" mass="54951">MKLHQGKFRLDIRKRFFTERVVSYWNKLSREVVTAPSLSEFKEYLDDALSPMCFGYYILVIFCDHTLQELEENTLDWKKTNITPKFKKSKKEDPGNYRPVSLTLIPGNDKNIIRNSPHGCTKGKSWLINLITIYNEISGTGEQRILSTWTSADSEMNSKLAEWRGPEAGNQGHKSSWRTVTRGVPQRSILGPILFNSFIVGVERTLSKFADDTKLERVADTPEDCAAIHRNLNRLEKWAEGNLMNFNKGKCKKQSQAPIYAGATQLESSLAEKDVGVLVATKSNIRQQCAFAAKKADGILDCIRQSIASRLREVIYSALLRPHLECRAQFWAPQYTKDMDILDRVQQTATKMIKGLEHLSCEERLREMGQLSLEKRRGNLINGKRQWAQTETQDFPSEHQETLLYCEEQVANRGCEVSVLADIRKLPGHGTGQPALEMKSNDVILLELRNWVAFYSRVTPLVGKGRATDIIYLDLCKAFDSPT</sequence>
<reference evidence="1 2" key="1">
    <citation type="journal article" date="2023" name="J. Hered.">
        <title>Chromosome-level genome of the wood stork (Mycteria americana) provides insight into avian chromosome evolution.</title>
        <authorList>
            <person name="Flamio R. Jr."/>
            <person name="Ramstad K.M."/>
        </authorList>
    </citation>
    <scope>NUCLEOTIDE SEQUENCE [LARGE SCALE GENOMIC DNA]</scope>
    <source>
        <strain evidence="1">JAX WOST 10</strain>
    </source>
</reference>
<evidence type="ECO:0000313" key="2">
    <source>
        <dbReference type="Proteomes" id="UP001333110"/>
    </source>
</evidence>
<proteinExistence type="predicted"/>
<comment type="caution">
    <text evidence="1">The sequence shown here is derived from an EMBL/GenBank/DDBJ whole genome shotgun (WGS) entry which is preliminary data.</text>
</comment>
<keyword evidence="2" id="KW-1185">Reference proteome</keyword>
<dbReference type="PANTHER" id="PTHR33332">
    <property type="entry name" value="REVERSE TRANSCRIPTASE DOMAIN-CONTAINING PROTEIN"/>
    <property type="match status" value="1"/>
</dbReference>
<name>A0AAN7P4L5_MYCAM</name>
<accession>A0AAN7P4L5</accession>
<evidence type="ECO:0008006" key="3">
    <source>
        <dbReference type="Google" id="ProtNLM"/>
    </source>
</evidence>
<dbReference type="AlphaFoldDB" id="A0AAN7P4L5"/>